<dbReference type="PANTHER" id="PTHR13504">
    <property type="entry name" value="FIDO DOMAIN-CONTAINING PROTEIN DDB_G0283145"/>
    <property type="match status" value="1"/>
</dbReference>
<dbReference type="Proteomes" id="UP001065682">
    <property type="component" value="Unassembled WGS sequence"/>
</dbReference>
<evidence type="ECO:0000259" key="1">
    <source>
        <dbReference type="PROSITE" id="PS51459"/>
    </source>
</evidence>
<dbReference type="Pfam" id="PF02661">
    <property type="entry name" value="Fic"/>
    <property type="match status" value="1"/>
</dbReference>
<protein>
    <submittedName>
        <fullName evidence="2">Fic family protein</fullName>
    </submittedName>
</protein>
<dbReference type="RefSeq" id="WP_261598502.1">
    <property type="nucleotide sequence ID" value="NZ_VHLL01000013.1"/>
</dbReference>
<accession>A0A9E4ZQA0</accession>
<comment type="caution">
    <text evidence="2">The sequence shown here is derived from an EMBL/GenBank/DDBJ whole genome shotgun (WGS) entry which is preliminary data.</text>
</comment>
<sequence>MSVHPYEPETLPLDRIDWVSHIPSIGEANRKIARYDGILRSVVNPRVLLAPIMTQEAVVSSRIEGTQASLEDVLHYEADPKEEISQTKRDDIQEILNYRKAMMTAVGLMGERPLCINTIRELHRTLLFSVRGQDKEPGEIRRIQNYIAPYGRSIEEATFVPPAPPMVWDALTNWENYLHSKEKDALVQVAILKAQFELIHPFRDGNGRIGRMLVPLTLFSKGVISTPMFYISAYLERHREVYYARLRAVSEDGDWDGWIAFFLRAICEQADENGRRALDIISLYNEMKQVVPEITHSQYSIQAIDAIFSHTIFSTSLFIRDSGIQRESGAKILRELEENDVIQLLQRGKGSKPNIYAFSRLIAITEGNRL</sequence>
<dbReference type="PANTHER" id="PTHR13504:SF38">
    <property type="entry name" value="FIDO DOMAIN-CONTAINING PROTEIN"/>
    <property type="match status" value="1"/>
</dbReference>
<dbReference type="Pfam" id="PF13784">
    <property type="entry name" value="Fic_N"/>
    <property type="match status" value="1"/>
</dbReference>
<dbReference type="AlphaFoldDB" id="A0A9E4ZQA0"/>
<evidence type="ECO:0000313" key="2">
    <source>
        <dbReference type="EMBL" id="MCT8338356.1"/>
    </source>
</evidence>
<gene>
    <name evidence="2" type="ORF">FKB36_12890</name>
</gene>
<dbReference type="SUPFAM" id="SSF140931">
    <property type="entry name" value="Fic-like"/>
    <property type="match status" value="1"/>
</dbReference>
<name>A0A9E4ZQA0_9EURY</name>
<dbReference type="InterPro" id="IPR036597">
    <property type="entry name" value="Fido-like_dom_sf"/>
</dbReference>
<dbReference type="InterPro" id="IPR003812">
    <property type="entry name" value="Fido"/>
</dbReference>
<dbReference type="EMBL" id="VHLL01000013">
    <property type="protein sequence ID" value="MCT8338356.1"/>
    <property type="molecule type" value="Genomic_DNA"/>
</dbReference>
<dbReference type="InterPro" id="IPR040198">
    <property type="entry name" value="Fido_containing"/>
</dbReference>
<proteinExistence type="predicted"/>
<dbReference type="PIRSF" id="PIRSF038925">
    <property type="entry name" value="AMP-prot_trans"/>
    <property type="match status" value="1"/>
</dbReference>
<evidence type="ECO:0000313" key="3">
    <source>
        <dbReference type="Proteomes" id="UP001065682"/>
    </source>
</evidence>
<dbReference type="PROSITE" id="PS51459">
    <property type="entry name" value="FIDO"/>
    <property type="match status" value="1"/>
</dbReference>
<organism evidence="2 3">
    <name type="scientific">Methanoculleus formosensis</name>
    <dbReference type="NCBI Taxonomy" id="2590886"/>
    <lineage>
        <taxon>Archaea</taxon>
        <taxon>Methanobacteriati</taxon>
        <taxon>Methanobacteriota</taxon>
        <taxon>Stenosarchaea group</taxon>
        <taxon>Methanomicrobia</taxon>
        <taxon>Methanomicrobiales</taxon>
        <taxon>Methanomicrobiaceae</taxon>
        <taxon>Methanoculleus</taxon>
    </lineage>
</organism>
<reference evidence="2" key="1">
    <citation type="submission" date="2019-06" db="EMBL/GenBank/DDBJ databases">
        <title>Methanoculleus strain from Tamsui River, Taipei, Taiwan.</title>
        <authorList>
            <person name="You Y.-T."/>
            <person name="Chen S.-C."/>
            <person name="Lai S.-J."/>
            <person name="Lee Y.-C."/>
            <person name="Lai M.-C."/>
        </authorList>
    </citation>
    <scope>NUCLEOTIDE SEQUENCE</scope>
    <source>
        <strain evidence="2">Afa-1</strain>
    </source>
</reference>
<dbReference type="Gene3D" id="1.10.3290.10">
    <property type="entry name" value="Fido-like domain"/>
    <property type="match status" value="1"/>
</dbReference>
<dbReference type="InterPro" id="IPR025758">
    <property type="entry name" value="Fic/DOC_N"/>
</dbReference>
<feature type="domain" description="Fido" evidence="1">
    <location>
        <begin position="114"/>
        <end position="264"/>
    </location>
</feature>
<keyword evidence="3" id="KW-1185">Reference proteome</keyword>
<dbReference type="InterPro" id="IPR026287">
    <property type="entry name" value="SoFic-like"/>
</dbReference>